<evidence type="ECO:0000313" key="2">
    <source>
        <dbReference type="EMBL" id="NMN00344.1"/>
    </source>
</evidence>
<gene>
    <name evidence="2" type="ORF">G1C96_0922</name>
</gene>
<keyword evidence="3" id="KW-1185">Reference proteome</keyword>
<organism evidence="2 3">
    <name type="scientific">Bifidobacterium moraviense</name>
    <dbReference type="NCBI Taxonomy" id="2675323"/>
    <lineage>
        <taxon>Bacteria</taxon>
        <taxon>Bacillati</taxon>
        <taxon>Actinomycetota</taxon>
        <taxon>Actinomycetes</taxon>
        <taxon>Bifidobacteriales</taxon>
        <taxon>Bifidobacteriaceae</taxon>
        <taxon>Bifidobacterium</taxon>
    </lineage>
</organism>
<protein>
    <submittedName>
        <fullName evidence="2">Transporter</fullName>
    </submittedName>
</protein>
<keyword evidence="1" id="KW-1133">Transmembrane helix</keyword>
<keyword evidence="1" id="KW-0812">Transmembrane</keyword>
<sequence length="250" mass="26581">MDETTADKMTAAGVQPTVRDLTGVQAAAYVLLLACAALPVALGLTPDETFSPGVLIPVACALALVLAFHAMWPFRGIPGLGWFSRLFSALIGVVSVAAGWHVLVVGDRYVTYRSASVLWGCLFGILMTVLVIVGFGRQMLRRDRSHLIVTLSRCIISGVCSAAAGGWCFLPMLLLEAGRAELRGLGWQYALVALAVLVLVLCIGAIGVLWRGDAELVAPRSWIGLALMPVMLSGMPVYLGALGLMFPLNW</sequence>
<dbReference type="AlphaFoldDB" id="A0A7Y0F1K7"/>
<feature type="transmembrane region" description="Helical" evidence="1">
    <location>
        <begin position="222"/>
        <end position="246"/>
    </location>
</feature>
<dbReference type="RefSeq" id="WP_169275498.1">
    <property type="nucleotide sequence ID" value="NZ_JAAIIH010000004.1"/>
</dbReference>
<feature type="transmembrane region" description="Helical" evidence="1">
    <location>
        <begin position="54"/>
        <end position="74"/>
    </location>
</feature>
<keyword evidence="1" id="KW-0472">Membrane</keyword>
<reference evidence="2 3" key="1">
    <citation type="submission" date="2020-02" db="EMBL/GenBank/DDBJ databases">
        <title>Characterization of phylogenetic diversity of novel bifidobacterial species isolated in Czech ZOOs.</title>
        <authorList>
            <person name="Lugli G.A."/>
            <person name="Vera N.B."/>
            <person name="Ventura M."/>
        </authorList>
    </citation>
    <scope>NUCLEOTIDE SEQUENCE [LARGE SCALE GENOMIC DNA]</scope>
    <source>
        <strain evidence="2 3">DSM 109958</strain>
    </source>
</reference>
<name>A0A7Y0F1K7_9BIFI</name>
<dbReference type="Proteomes" id="UP000588277">
    <property type="component" value="Unassembled WGS sequence"/>
</dbReference>
<feature type="transmembrane region" description="Helical" evidence="1">
    <location>
        <begin position="86"/>
        <end position="105"/>
    </location>
</feature>
<feature type="transmembrane region" description="Helical" evidence="1">
    <location>
        <begin position="117"/>
        <end position="135"/>
    </location>
</feature>
<comment type="caution">
    <text evidence="2">The sequence shown here is derived from an EMBL/GenBank/DDBJ whole genome shotgun (WGS) entry which is preliminary data.</text>
</comment>
<evidence type="ECO:0000313" key="3">
    <source>
        <dbReference type="Proteomes" id="UP000588277"/>
    </source>
</evidence>
<feature type="transmembrane region" description="Helical" evidence="1">
    <location>
        <begin position="147"/>
        <end position="175"/>
    </location>
</feature>
<feature type="transmembrane region" description="Helical" evidence="1">
    <location>
        <begin position="21"/>
        <end position="42"/>
    </location>
</feature>
<dbReference type="EMBL" id="JAAIIH010000004">
    <property type="protein sequence ID" value="NMN00344.1"/>
    <property type="molecule type" value="Genomic_DNA"/>
</dbReference>
<feature type="transmembrane region" description="Helical" evidence="1">
    <location>
        <begin position="187"/>
        <end position="210"/>
    </location>
</feature>
<evidence type="ECO:0000256" key="1">
    <source>
        <dbReference type="SAM" id="Phobius"/>
    </source>
</evidence>
<accession>A0A7Y0F1K7</accession>
<proteinExistence type="predicted"/>